<evidence type="ECO:0000313" key="9">
    <source>
        <dbReference type="Proteomes" id="UP000215185"/>
    </source>
</evidence>
<proteinExistence type="predicted"/>
<feature type="domain" description="Gram-positive cocci surface proteins LPxTG" evidence="7">
    <location>
        <begin position="344"/>
        <end position="375"/>
    </location>
</feature>
<organism evidence="8 9">
    <name type="scientific">Streptococcus merionis</name>
    <dbReference type="NCBI Taxonomy" id="400065"/>
    <lineage>
        <taxon>Bacteria</taxon>
        <taxon>Bacillati</taxon>
        <taxon>Bacillota</taxon>
        <taxon>Bacilli</taxon>
        <taxon>Lactobacillales</taxon>
        <taxon>Streptococcaceae</taxon>
        <taxon>Streptococcus</taxon>
    </lineage>
</organism>
<dbReference type="InterPro" id="IPR019931">
    <property type="entry name" value="LPXTG_anchor"/>
</dbReference>
<evidence type="ECO:0000256" key="4">
    <source>
        <dbReference type="ARBA" id="ARBA00023088"/>
    </source>
</evidence>
<keyword evidence="1" id="KW-0134">Cell wall</keyword>
<sequence>MKKTNTSYFLLATAVLQLAQPYMIKADEQAGNTPAASIAVAANTAEPVALAQSGDNAVTKDVSEASEDQSKTNDNTQPSEATTTVVDSEKKEEKTGTKAATTEAKSLKTLDDSKIKTWIEKHQFQFVQTLFRTDGESKEIHANVDGYQAPFDLTGYTYLSSIITTTDKGPALVHIYRDASYIDKTIVRTEYYDGTSGKKIQDDQKGQVFAAKIGDRNYYYDVIVEENGEKVYKIFYMTEQDFINYGGSNYYVRLTDYTRFIDQATGQEIATQQEGFIPIYDVSGYTFASAEIVEKDGVSYFVQSFTKNGATEKETGEDSKQKPLNQNAVAKKASSQATKAKSALPSTGEVASVAGFIGLGLLAILAIFGISRRRK</sequence>
<dbReference type="Pfam" id="PF00746">
    <property type="entry name" value="Gram_pos_anchor"/>
    <property type="match status" value="1"/>
</dbReference>
<feature type="transmembrane region" description="Helical" evidence="6">
    <location>
        <begin position="350"/>
        <end position="370"/>
    </location>
</feature>
<evidence type="ECO:0000256" key="5">
    <source>
        <dbReference type="SAM" id="MobiDB-lite"/>
    </source>
</evidence>
<accession>A0A239T0G8</accession>
<keyword evidence="6" id="KW-0472">Membrane</keyword>
<keyword evidence="4" id="KW-0572">Peptidoglycan-anchor</keyword>
<dbReference type="PROSITE" id="PS50847">
    <property type="entry name" value="GRAM_POS_ANCHORING"/>
    <property type="match status" value="1"/>
</dbReference>
<dbReference type="AlphaFoldDB" id="A0A239T0G8"/>
<feature type="compositionally biased region" description="Polar residues" evidence="5">
    <location>
        <begin position="72"/>
        <end position="86"/>
    </location>
</feature>
<dbReference type="STRING" id="1123308.GCA_000380085_01544"/>
<dbReference type="Proteomes" id="UP000215185">
    <property type="component" value="Chromosome 1"/>
</dbReference>
<feature type="region of interest" description="Disordered" evidence="5">
    <location>
        <begin position="51"/>
        <end position="99"/>
    </location>
</feature>
<evidence type="ECO:0000256" key="3">
    <source>
        <dbReference type="ARBA" id="ARBA00022729"/>
    </source>
</evidence>
<evidence type="ECO:0000259" key="7">
    <source>
        <dbReference type="PROSITE" id="PS50847"/>
    </source>
</evidence>
<keyword evidence="3" id="KW-0732">Signal</keyword>
<dbReference type="OrthoDB" id="9997435at2"/>
<evidence type="ECO:0000256" key="2">
    <source>
        <dbReference type="ARBA" id="ARBA00022525"/>
    </source>
</evidence>
<dbReference type="EMBL" id="LT906439">
    <property type="protein sequence ID" value="SNU90999.1"/>
    <property type="molecule type" value="Genomic_DNA"/>
</dbReference>
<reference evidence="8 9" key="1">
    <citation type="submission" date="2017-06" db="EMBL/GenBank/DDBJ databases">
        <authorList>
            <consortium name="Pathogen Informatics"/>
        </authorList>
    </citation>
    <scope>NUCLEOTIDE SEQUENCE [LARGE SCALE GENOMIC DNA]</scope>
    <source>
        <strain evidence="8 9">NCTC13788</strain>
    </source>
</reference>
<keyword evidence="2" id="KW-0964">Secreted</keyword>
<evidence type="ECO:0000256" key="6">
    <source>
        <dbReference type="SAM" id="Phobius"/>
    </source>
</evidence>
<protein>
    <submittedName>
        <fullName evidence="8">Muramidase-released protein</fullName>
    </submittedName>
</protein>
<dbReference type="KEGG" id="smen:SAMEA4412692_2099"/>
<evidence type="ECO:0000313" key="8">
    <source>
        <dbReference type="EMBL" id="SNU90999.1"/>
    </source>
</evidence>
<dbReference type="NCBIfam" id="TIGR01167">
    <property type="entry name" value="LPXTG_anchor"/>
    <property type="match status" value="1"/>
</dbReference>
<evidence type="ECO:0000256" key="1">
    <source>
        <dbReference type="ARBA" id="ARBA00022512"/>
    </source>
</evidence>
<keyword evidence="6" id="KW-1133">Transmembrane helix</keyword>
<name>A0A239T0G8_9STRE</name>
<keyword evidence="9" id="KW-1185">Reference proteome</keyword>
<keyword evidence="6" id="KW-0812">Transmembrane</keyword>
<feature type="compositionally biased region" description="Basic and acidic residues" evidence="5">
    <location>
        <begin position="87"/>
        <end position="96"/>
    </location>
</feature>
<dbReference type="RefSeq" id="WP_018374077.1">
    <property type="nucleotide sequence ID" value="NZ_LT906439.1"/>
</dbReference>
<gene>
    <name evidence="8" type="ORF">SAMEA4412692_02099</name>
</gene>